<dbReference type="Pfam" id="PF22396">
    <property type="entry name" value="DUF6976"/>
    <property type="match status" value="1"/>
</dbReference>
<dbReference type="RefSeq" id="WP_221226942.1">
    <property type="nucleotide sequence ID" value="NZ_JACIDX010000001.1"/>
</dbReference>
<reference evidence="1 2" key="1">
    <citation type="submission" date="2020-08" db="EMBL/GenBank/DDBJ databases">
        <title>Genomic Encyclopedia of Type Strains, Phase IV (KMG-IV): sequencing the most valuable type-strain genomes for metagenomic binning, comparative biology and taxonomic classification.</title>
        <authorList>
            <person name="Goeker M."/>
        </authorList>
    </citation>
    <scope>NUCLEOTIDE SEQUENCE [LARGE SCALE GENOMIC DNA]</scope>
    <source>
        <strain evidence="1 2">DSM 27057</strain>
    </source>
</reference>
<proteinExistence type="predicted"/>
<organism evidence="1 2">
    <name type="scientific">Novosphingobium sediminicola</name>
    <dbReference type="NCBI Taxonomy" id="563162"/>
    <lineage>
        <taxon>Bacteria</taxon>
        <taxon>Pseudomonadati</taxon>
        <taxon>Pseudomonadota</taxon>
        <taxon>Alphaproteobacteria</taxon>
        <taxon>Sphingomonadales</taxon>
        <taxon>Sphingomonadaceae</taxon>
        <taxon>Novosphingobium</taxon>
    </lineage>
</organism>
<dbReference type="AlphaFoldDB" id="A0A7W6CED4"/>
<keyword evidence="2" id="KW-1185">Reference proteome</keyword>
<evidence type="ECO:0000313" key="2">
    <source>
        <dbReference type="Proteomes" id="UP000548867"/>
    </source>
</evidence>
<evidence type="ECO:0000313" key="1">
    <source>
        <dbReference type="EMBL" id="MBB3953119.1"/>
    </source>
</evidence>
<accession>A0A7W6CED4</accession>
<comment type="caution">
    <text evidence="1">The sequence shown here is derived from an EMBL/GenBank/DDBJ whole genome shotgun (WGS) entry which is preliminary data.</text>
</comment>
<protein>
    <submittedName>
        <fullName evidence="1">Uncharacterized protein</fullName>
    </submittedName>
</protein>
<dbReference type="InterPro" id="IPR054249">
    <property type="entry name" value="DUF6976"/>
</dbReference>
<dbReference type="EMBL" id="JACIDX010000001">
    <property type="protein sequence ID" value="MBB3953119.1"/>
    <property type="molecule type" value="Genomic_DNA"/>
</dbReference>
<gene>
    <name evidence="1" type="ORF">GGR38_000031</name>
</gene>
<dbReference type="Proteomes" id="UP000548867">
    <property type="component" value="Unassembled WGS sequence"/>
</dbReference>
<sequence length="342" mass="36178">MKSHSLAPSDFAGAMAGRINALVALDDAIALIRAGAPLAIAGRKEALDQLPAGNWIGGTTPYFLTAEGGEMIDATRVFVTDFSGLGAVTSHHYDVDALQDITEEAPEHGFALAILPFQSQAHQRFAKEAGQYPLAFLKPTVGWIAGFDLGEEGSSAYVYDGSGSGALSDGAAVLQIHLPEGMMPIVEIVNIFSADGVDTLRFEEASFSPRDVIVNGQKRLFADYIRERGVEGGQLPLVGDYSGARINASLRAVGETTVDLYAPVFPGIDYAFAAPVEDYPSAFAAQFAAHDHDGAMWSCNCILNYLFGGLEGKTVGGVAGPVTFGEIAYQLVNQTLVQVRVI</sequence>
<name>A0A7W6CED4_9SPHN</name>